<protein>
    <recommendedName>
        <fullName evidence="3">Uma2 family endonuclease</fullName>
    </recommendedName>
</protein>
<reference evidence="1 2" key="1">
    <citation type="submission" date="2024-09" db="EMBL/GenBank/DDBJ databases">
        <title>Floridaenema gen nov. (Aerosakkonemataceae, Aerosakkonematales ord. nov., Cyanobacteria) from benthic tropical and subtropical fresh waters, with the description of four new species.</title>
        <authorList>
            <person name="Moretto J.A."/>
            <person name="Berthold D.E."/>
            <person name="Lefler F.W."/>
            <person name="Huang I.-S."/>
            <person name="Laughinghouse H. IV."/>
        </authorList>
    </citation>
    <scope>NUCLEOTIDE SEQUENCE [LARGE SCALE GENOMIC DNA]</scope>
    <source>
        <strain evidence="1 2">BLCC-F154</strain>
    </source>
</reference>
<accession>A0ABV4Y9T3</accession>
<evidence type="ECO:0000313" key="1">
    <source>
        <dbReference type="EMBL" id="MFB2935281.1"/>
    </source>
</evidence>
<dbReference type="EMBL" id="JBHFNS010000037">
    <property type="protein sequence ID" value="MFB2935281.1"/>
    <property type="molecule type" value="Genomic_DNA"/>
</dbReference>
<comment type="caution">
    <text evidence="1">The sequence shown here is derived from an EMBL/GenBank/DDBJ whole genome shotgun (WGS) entry which is preliminary data.</text>
</comment>
<sequence length="83" mass="9412">MASSRYAYGRLRQRKLSWFYLEQGEYLELSPDAKGILQSRIFPGLWLAVSDLLAGNMQQLLTVLQAGLQSPECSVFTEKLSNK</sequence>
<organism evidence="1 2">
    <name type="scientific">Floridaenema fluviatile BLCC-F154</name>
    <dbReference type="NCBI Taxonomy" id="3153640"/>
    <lineage>
        <taxon>Bacteria</taxon>
        <taxon>Bacillati</taxon>
        <taxon>Cyanobacteriota</taxon>
        <taxon>Cyanophyceae</taxon>
        <taxon>Oscillatoriophycideae</taxon>
        <taxon>Aerosakkonematales</taxon>
        <taxon>Aerosakkonemataceae</taxon>
        <taxon>Floridanema</taxon>
        <taxon>Floridanema fluviatile</taxon>
    </lineage>
</organism>
<dbReference type="Proteomes" id="UP001576776">
    <property type="component" value="Unassembled WGS sequence"/>
</dbReference>
<name>A0ABV4Y9T3_9CYAN</name>
<evidence type="ECO:0000313" key="2">
    <source>
        <dbReference type="Proteomes" id="UP001576776"/>
    </source>
</evidence>
<proteinExistence type="predicted"/>
<evidence type="ECO:0008006" key="3">
    <source>
        <dbReference type="Google" id="ProtNLM"/>
    </source>
</evidence>
<gene>
    <name evidence="1" type="ORF">ACE1B6_08375</name>
</gene>
<keyword evidence="2" id="KW-1185">Reference proteome</keyword>